<dbReference type="AlphaFoldDB" id="A0A834UFX4"/>
<dbReference type="Proteomes" id="UP000600918">
    <property type="component" value="Unassembled WGS sequence"/>
</dbReference>
<dbReference type="EMBL" id="JACSDY010000002">
    <property type="protein sequence ID" value="KAF7435951.1"/>
    <property type="molecule type" value="Genomic_DNA"/>
</dbReference>
<name>A0A834UFX4_VESPE</name>
<sequence length="115" mass="12970">MNLRRSSYPLAIFNRIAIETAGICETMHSNAYSIIPRDFDGLQLLYPAILPKRQVQNRGWLPQEGEPSCTDFHGSTRVTTYSLATRELTATLASYSLLSVEPSTLTTDHRDTDHR</sequence>
<reference evidence="1" key="1">
    <citation type="journal article" date="2020" name="G3 (Bethesda)">
        <title>High-Quality Assemblies for Three Invasive Social Wasps from the &lt;i&gt;Vespula&lt;/i&gt; Genus.</title>
        <authorList>
            <person name="Harrop T.W.R."/>
            <person name="Guhlin J."/>
            <person name="McLaughlin G.M."/>
            <person name="Permina E."/>
            <person name="Stockwell P."/>
            <person name="Gilligan J."/>
            <person name="Le Lec M.F."/>
            <person name="Gruber M.A.M."/>
            <person name="Quinn O."/>
            <person name="Lovegrove M."/>
            <person name="Duncan E.J."/>
            <person name="Remnant E.J."/>
            <person name="Van Eeckhoven J."/>
            <person name="Graham B."/>
            <person name="Knapp R.A."/>
            <person name="Langford K.W."/>
            <person name="Kronenberg Z."/>
            <person name="Press M.O."/>
            <person name="Eacker S.M."/>
            <person name="Wilson-Rankin E.E."/>
            <person name="Purcell J."/>
            <person name="Lester P.J."/>
            <person name="Dearden P.K."/>
        </authorList>
    </citation>
    <scope>NUCLEOTIDE SEQUENCE</scope>
    <source>
        <strain evidence="1">Volc-1</strain>
    </source>
</reference>
<accession>A0A834UFX4</accession>
<organism evidence="1 2">
    <name type="scientific">Vespula pensylvanica</name>
    <name type="common">Western yellow jacket</name>
    <name type="synonym">Wasp</name>
    <dbReference type="NCBI Taxonomy" id="30213"/>
    <lineage>
        <taxon>Eukaryota</taxon>
        <taxon>Metazoa</taxon>
        <taxon>Ecdysozoa</taxon>
        <taxon>Arthropoda</taxon>
        <taxon>Hexapoda</taxon>
        <taxon>Insecta</taxon>
        <taxon>Pterygota</taxon>
        <taxon>Neoptera</taxon>
        <taxon>Endopterygota</taxon>
        <taxon>Hymenoptera</taxon>
        <taxon>Apocrita</taxon>
        <taxon>Aculeata</taxon>
        <taxon>Vespoidea</taxon>
        <taxon>Vespidae</taxon>
        <taxon>Vespinae</taxon>
        <taxon>Vespula</taxon>
    </lineage>
</organism>
<gene>
    <name evidence="1" type="ORF">H0235_004142</name>
</gene>
<protein>
    <submittedName>
        <fullName evidence="1">Uncharacterized protein</fullName>
    </submittedName>
</protein>
<proteinExistence type="predicted"/>
<keyword evidence="2" id="KW-1185">Reference proteome</keyword>
<comment type="caution">
    <text evidence="1">The sequence shown here is derived from an EMBL/GenBank/DDBJ whole genome shotgun (WGS) entry which is preliminary data.</text>
</comment>
<evidence type="ECO:0000313" key="2">
    <source>
        <dbReference type="Proteomes" id="UP000600918"/>
    </source>
</evidence>
<evidence type="ECO:0000313" key="1">
    <source>
        <dbReference type="EMBL" id="KAF7435951.1"/>
    </source>
</evidence>